<comment type="similarity">
    <text evidence="1">Belongs to the peptidase M20A family.</text>
</comment>
<dbReference type="AlphaFoldDB" id="A0A1M4YIN7"/>
<reference evidence="3 4" key="1">
    <citation type="submission" date="2016-11" db="EMBL/GenBank/DDBJ databases">
        <authorList>
            <person name="Jaros S."/>
            <person name="Januszkiewicz K."/>
            <person name="Wedrychowicz H."/>
        </authorList>
    </citation>
    <scope>NUCLEOTIDE SEQUENCE [LARGE SCALE GENOMIC DNA]</scope>
    <source>
        <strain evidence="3 4">DSM 17459</strain>
    </source>
</reference>
<dbReference type="EMBL" id="FQVI01000011">
    <property type="protein sequence ID" value="SHF05550.1"/>
    <property type="molecule type" value="Genomic_DNA"/>
</dbReference>
<protein>
    <recommendedName>
        <fullName evidence="1">Peptidase M20 domain-containing protein 2</fullName>
    </recommendedName>
</protein>
<gene>
    <name evidence="3" type="ORF">SAMN02745158_02402</name>
</gene>
<dbReference type="InterPro" id="IPR002933">
    <property type="entry name" value="Peptidase_M20"/>
</dbReference>
<evidence type="ECO:0000313" key="4">
    <source>
        <dbReference type="Proteomes" id="UP000184245"/>
    </source>
</evidence>
<dbReference type="Proteomes" id="UP000184245">
    <property type="component" value="Unassembled WGS sequence"/>
</dbReference>
<dbReference type="InterPro" id="IPR011650">
    <property type="entry name" value="Peptidase_M20_dimer"/>
</dbReference>
<dbReference type="GO" id="GO:0071713">
    <property type="term" value="F:para-aminobenzoyl-glutamate hydrolase activity"/>
    <property type="evidence" value="ECO:0007669"/>
    <property type="project" value="TreeGrafter"/>
</dbReference>
<evidence type="ECO:0000259" key="2">
    <source>
        <dbReference type="Pfam" id="PF07687"/>
    </source>
</evidence>
<dbReference type="InterPro" id="IPR017144">
    <property type="entry name" value="Xaa-Arg_dipeptidase"/>
</dbReference>
<dbReference type="OrthoDB" id="9781032at2"/>
<dbReference type="FunFam" id="3.30.70.360:FF:000004">
    <property type="entry name" value="Peptidase M20 domain-containing protein 2"/>
    <property type="match status" value="1"/>
</dbReference>
<keyword evidence="4" id="KW-1185">Reference proteome</keyword>
<dbReference type="Pfam" id="PF01546">
    <property type="entry name" value="Peptidase_M20"/>
    <property type="match status" value="1"/>
</dbReference>
<proteinExistence type="inferred from homology"/>
<dbReference type="PANTHER" id="PTHR30575">
    <property type="entry name" value="PEPTIDASE M20"/>
    <property type="match status" value="1"/>
</dbReference>
<dbReference type="GO" id="GO:0005737">
    <property type="term" value="C:cytoplasm"/>
    <property type="evidence" value="ECO:0007669"/>
    <property type="project" value="TreeGrafter"/>
</dbReference>
<name>A0A1M4YIN7_9CLOT</name>
<dbReference type="SUPFAM" id="SSF55031">
    <property type="entry name" value="Bacterial exopeptidase dimerisation domain"/>
    <property type="match status" value="1"/>
</dbReference>
<dbReference type="Pfam" id="PF07687">
    <property type="entry name" value="M20_dimer"/>
    <property type="match status" value="1"/>
</dbReference>
<dbReference type="PANTHER" id="PTHR30575:SF3">
    <property type="entry name" value="PEPTIDASE M20 DIMERISATION DOMAIN-CONTAINING PROTEIN"/>
    <property type="match status" value="1"/>
</dbReference>
<dbReference type="STRING" id="1122155.SAMN02745158_02402"/>
<dbReference type="Gene3D" id="3.30.70.360">
    <property type="match status" value="1"/>
</dbReference>
<dbReference type="InterPro" id="IPR052030">
    <property type="entry name" value="Peptidase_M20/M20A_hydrolases"/>
</dbReference>
<sequence length="393" mass="43782">MKLSEKLNASIDSLFEPCWKLGDYITNHPETGGCEKEAVSKITEFLAKQGYEITAPYGDMPHSFLASDQRPSSISKPKAALLCEYDALPEVGHGCGHSISGAISILSALALRDAYPDFPFRLDIIGTPNEEAYGGKVAMAKNHAFDGYEFAIMGHLDNRNYPQIKIVACDGIYVIFKGNATHAASSPELGVNALNAAQFFMHASDMLRQHIPPDCQIHGIVEKGGEVPNTVPDRVELDFYYRAATMDHMNMLKEKLMNCIRGACIATGCTYELKEGYTELYADLSYLPTAIRTIGEIFDALHMPWEEMKKAEGSTDAGNVDLIIPTFHLELQCTDKFADFHTREFEQAMHGERGKKTLRDGARVIAQYINHLAENPEVLRQIQIEHREYRGVI</sequence>
<dbReference type="GO" id="GO:0016805">
    <property type="term" value="F:dipeptidase activity"/>
    <property type="evidence" value="ECO:0007669"/>
    <property type="project" value="InterPro"/>
</dbReference>
<evidence type="ECO:0000256" key="1">
    <source>
        <dbReference type="PIRNR" id="PIRNR037226"/>
    </source>
</evidence>
<organism evidence="3 4">
    <name type="scientific">Lactonifactor longoviformis DSM 17459</name>
    <dbReference type="NCBI Taxonomy" id="1122155"/>
    <lineage>
        <taxon>Bacteria</taxon>
        <taxon>Bacillati</taxon>
        <taxon>Bacillota</taxon>
        <taxon>Clostridia</taxon>
        <taxon>Eubacteriales</taxon>
        <taxon>Clostridiaceae</taxon>
        <taxon>Lactonifactor</taxon>
    </lineage>
</organism>
<feature type="domain" description="Peptidase M20 dimerisation" evidence="2">
    <location>
        <begin position="174"/>
        <end position="261"/>
    </location>
</feature>
<dbReference type="Gene3D" id="3.40.630.10">
    <property type="entry name" value="Zn peptidases"/>
    <property type="match status" value="1"/>
</dbReference>
<evidence type="ECO:0000313" key="3">
    <source>
        <dbReference type="EMBL" id="SHF05550.1"/>
    </source>
</evidence>
<accession>A0A1M4YIN7</accession>
<keyword evidence="3" id="KW-0378">Hydrolase</keyword>
<dbReference type="InterPro" id="IPR036264">
    <property type="entry name" value="Bact_exopeptidase_dim_dom"/>
</dbReference>
<dbReference type="SUPFAM" id="SSF53187">
    <property type="entry name" value="Zn-dependent exopeptidases"/>
    <property type="match status" value="1"/>
</dbReference>
<dbReference type="PIRSF" id="PIRSF037226">
    <property type="entry name" value="Amidohydrolase_ACY1L2_prd"/>
    <property type="match status" value="1"/>
</dbReference>
<dbReference type="RefSeq" id="WP_072852033.1">
    <property type="nucleotide sequence ID" value="NZ_FQVI01000011.1"/>
</dbReference>
<dbReference type="GO" id="GO:0046657">
    <property type="term" value="P:folic acid catabolic process"/>
    <property type="evidence" value="ECO:0007669"/>
    <property type="project" value="TreeGrafter"/>
</dbReference>